<dbReference type="AlphaFoldDB" id="A0AAC8ZMX7"/>
<name>A0AAC8ZMX7_9GAMM</name>
<protein>
    <submittedName>
        <fullName evidence="1">Uncharacterized protein</fullName>
    </submittedName>
</protein>
<reference evidence="1 2" key="1">
    <citation type="journal article" date="2016" name="Int. J. Syst. Evol. Microbiol.">
        <title>Reclassification of Wolbachia persica as Francisella persica comb. nov. and emended description of the family Francisellaceae.</title>
        <authorList>
            <person name="Larson M.A."/>
            <person name="Nalbantoglu U."/>
            <person name="Sayood K."/>
            <person name="Zentz E.B."/>
            <person name="Cer R.Z."/>
            <person name="Iwen P.C."/>
            <person name="Francesconi S.C."/>
            <person name="Bishop-Lilly K.A."/>
            <person name="Mokashi V.P."/>
            <person name="Sjostedt A."/>
            <person name="Hinrichs S.H."/>
        </authorList>
    </citation>
    <scope>NUCLEOTIDE SEQUENCE [LARGE SCALE GENOMIC DNA]</scope>
    <source>
        <strain evidence="1 2">FSC845</strain>
    </source>
</reference>
<gene>
    <name evidence="1" type="ORF">ACH24_04485</name>
</gene>
<sequence>MWWHDSDKTLVSGHGNFGNLLCYKNIEKPIISYDIMSPEHMMNTTISECMIYLEILLLIQVYPTWRNLFKLIYGALKRKL</sequence>
<evidence type="ECO:0000313" key="1">
    <source>
        <dbReference type="EMBL" id="ALB01905.1"/>
    </source>
</evidence>
<dbReference type="RefSeq" id="WP_064461324.1">
    <property type="nucleotide sequence ID" value="NZ_CP012505.1"/>
</dbReference>
<keyword evidence="2" id="KW-1185">Reference proteome</keyword>
<dbReference type="KEGG" id="fper:ACH24_04485"/>
<proteinExistence type="predicted"/>
<organism evidence="1 2">
    <name type="scientific">Francisella persica ATCC VR-331</name>
    <dbReference type="NCBI Taxonomy" id="1086726"/>
    <lineage>
        <taxon>Bacteria</taxon>
        <taxon>Pseudomonadati</taxon>
        <taxon>Pseudomonadota</taxon>
        <taxon>Gammaproteobacteria</taxon>
        <taxon>Thiotrichales</taxon>
        <taxon>Francisellaceae</taxon>
        <taxon>Francisella</taxon>
    </lineage>
</organism>
<dbReference type="Proteomes" id="UP000242800">
    <property type="component" value="Chromosome"/>
</dbReference>
<dbReference type="EMBL" id="CP012505">
    <property type="protein sequence ID" value="ALB01905.1"/>
    <property type="molecule type" value="Genomic_DNA"/>
</dbReference>
<accession>A0AAC8ZMX7</accession>
<evidence type="ECO:0000313" key="2">
    <source>
        <dbReference type="Proteomes" id="UP000242800"/>
    </source>
</evidence>